<reference evidence="5 6" key="1">
    <citation type="journal article" date="2018" name="Nat. Ecol. Evol.">
        <title>Shark genomes provide insights into elasmobranch evolution and the origin of vertebrates.</title>
        <authorList>
            <person name="Hara Y"/>
            <person name="Yamaguchi K"/>
            <person name="Onimaru K"/>
            <person name="Kadota M"/>
            <person name="Koyanagi M"/>
            <person name="Keeley SD"/>
            <person name="Tatsumi K"/>
            <person name="Tanaka K"/>
            <person name="Motone F"/>
            <person name="Kageyama Y"/>
            <person name="Nozu R"/>
            <person name="Adachi N"/>
            <person name="Nishimura O"/>
            <person name="Nakagawa R"/>
            <person name="Tanegashima C"/>
            <person name="Kiyatake I"/>
            <person name="Matsumoto R"/>
            <person name="Murakumo K"/>
            <person name="Nishida K"/>
            <person name="Terakita A"/>
            <person name="Kuratani S"/>
            <person name="Sato K"/>
            <person name="Hyodo S Kuraku.S."/>
        </authorList>
    </citation>
    <scope>NUCLEOTIDE SEQUENCE [LARGE SCALE GENOMIC DNA]</scope>
</reference>
<keyword evidence="1" id="KW-0175">Coiled coil</keyword>
<evidence type="ECO:0000256" key="1">
    <source>
        <dbReference type="ARBA" id="ARBA00023054"/>
    </source>
</evidence>
<dbReference type="InterPro" id="IPR003961">
    <property type="entry name" value="FN3_dom"/>
</dbReference>
<dbReference type="PROSITE" id="PS50853">
    <property type="entry name" value="FN3"/>
    <property type="match status" value="1"/>
</dbReference>
<dbReference type="SUPFAM" id="SSF49265">
    <property type="entry name" value="Fibronectin type III"/>
    <property type="match status" value="1"/>
</dbReference>
<dbReference type="PANTHER" id="PTHR24099:SF8">
    <property type="entry name" value="FSD1-LIKE PROTEIN"/>
    <property type="match status" value="1"/>
</dbReference>
<evidence type="ECO:0000313" key="6">
    <source>
        <dbReference type="Proteomes" id="UP000288216"/>
    </source>
</evidence>
<name>A0A401PPL7_SCYTO</name>
<evidence type="ECO:0000259" key="3">
    <source>
        <dbReference type="PROSITE" id="PS50853"/>
    </source>
</evidence>
<dbReference type="Gene3D" id="1.20.5.170">
    <property type="match status" value="1"/>
</dbReference>
<dbReference type="InterPro" id="IPR017903">
    <property type="entry name" value="COS_domain"/>
</dbReference>
<evidence type="ECO:0000259" key="4">
    <source>
        <dbReference type="PROSITE" id="PS51262"/>
    </source>
</evidence>
<organism evidence="5 6">
    <name type="scientific">Scyliorhinus torazame</name>
    <name type="common">Cloudy catshark</name>
    <name type="synonym">Catulus torazame</name>
    <dbReference type="NCBI Taxonomy" id="75743"/>
    <lineage>
        <taxon>Eukaryota</taxon>
        <taxon>Metazoa</taxon>
        <taxon>Chordata</taxon>
        <taxon>Craniata</taxon>
        <taxon>Vertebrata</taxon>
        <taxon>Chondrichthyes</taxon>
        <taxon>Elasmobranchii</taxon>
        <taxon>Galeomorphii</taxon>
        <taxon>Galeoidea</taxon>
        <taxon>Carcharhiniformes</taxon>
        <taxon>Scyliorhinidae</taxon>
        <taxon>Scyliorhinus</taxon>
    </lineage>
</organism>
<dbReference type="Pfam" id="PF00041">
    <property type="entry name" value="fn3"/>
    <property type="match status" value="1"/>
</dbReference>
<evidence type="ECO:0008006" key="7">
    <source>
        <dbReference type="Google" id="ProtNLM"/>
    </source>
</evidence>
<dbReference type="InterPro" id="IPR013783">
    <property type="entry name" value="Ig-like_fold"/>
</dbReference>
<feature type="region of interest" description="Disordered" evidence="2">
    <location>
        <begin position="255"/>
        <end position="284"/>
    </location>
</feature>
<evidence type="ECO:0000256" key="2">
    <source>
        <dbReference type="SAM" id="MobiDB-lite"/>
    </source>
</evidence>
<gene>
    <name evidence="5" type="ORF">scyTo_0019719</name>
</gene>
<dbReference type="InterPro" id="IPR036116">
    <property type="entry name" value="FN3_sf"/>
</dbReference>
<dbReference type="CDD" id="cd00063">
    <property type="entry name" value="FN3"/>
    <property type="match status" value="1"/>
</dbReference>
<dbReference type="OrthoDB" id="9927450at2759"/>
<feature type="domain" description="COS" evidence="4">
    <location>
        <begin position="68"/>
        <end position="125"/>
    </location>
</feature>
<dbReference type="PANTHER" id="PTHR24099">
    <property type="entry name" value="E3 UBIQUITIN-PROTEIN LIGASE TRIM36-RELATED"/>
    <property type="match status" value="1"/>
</dbReference>
<accession>A0A401PPL7</accession>
<dbReference type="PROSITE" id="PS51262">
    <property type="entry name" value="COS"/>
    <property type="match status" value="1"/>
</dbReference>
<dbReference type="OMA" id="PARCAQS"/>
<keyword evidence="6" id="KW-1185">Reference proteome</keyword>
<feature type="non-terminal residue" evidence="5">
    <location>
        <position position="1"/>
    </location>
</feature>
<comment type="caution">
    <text evidence="5">The sequence shown here is derived from an EMBL/GenBank/DDBJ whole genome shotgun (WGS) entry which is preliminary data.</text>
</comment>
<feature type="domain" description="Fibronectin type-III" evidence="3">
    <location>
        <begin position="127"/>
        <end position="231"/>
    </location>
</feature>
<dbReference type="STRING" id="75743.A0A401PPL7"/>
<dbReference type="EMBL" id="BFAA01014958">
    <property type="protein sequence ID" value="GCB75072.1"/>
    <property type="molecule type" value="Genomic_DNA"/>
</dbReference>
<feature type="compositionally biased region" description="Basic and acidic residues" evidence="2">
    <location>
        <begin position="261"/>
        <end position="272"/>
    </location>
</feature>
<dbReference type="AlphaFoldDB" id="A0A401PPL7"/>
<evidence type="ECO:0000313" key="5">
    <source>
        <dbReference type="EMBL" id="GCB75072.1"/>
    </source>
</evidence>
<dbReference type="Proteomes" id="UP000288216">
    <property type="component" value="Unassembled WGS sequence"/>
</dbReference>
<dbReference type="InterPro" id="IPR050617">
    <property type="entry name" value="E3_ligase_FN3/SPRY"/>
</dbReference>
<proteinExistence type="predicted"/>
<dbReference type="Gene3D" id="2.60.40.10">
    <property type="entry name" value="Immunoglobulins"/>
    <property type="match status" value="1"/>
</dbReference>
<sequence>VNTTKVMIDLEEEFGALQATLDDMRAGMVNKVKQEQEYKSQELQNQLTICNNALEGSEELLEYANRTLSTADPEAFTKAAKQIKDRVTMAPAFRLSLKPKISDNMTHLMVDFSQEKQMLRSLKFLPVPRAPEIEPADCLVADNCATVAWRMTEEDNKIDHYILEYRKTNYEGPPRVKEERNWDIIDDIKDSEYMLTGLKFESKYMNFRVRACNKAVAGDYSEPITLETKGFNFSFDGTTSHQNLKVDDFSVEWDSSGGKGQESKIKGKENKGSGHVSLVKRNMR</sequence>
<protein>
    <recommendedName>
        <fullName evidence="7">Fibronectin type-III domain-containing protein</fullName>
    </recommendedName>
</protein>